<dbReference type="GeneID" id="65568175"/>
<proteinExistence type="predicted"/>
<protein>
    <submittedName>
        <fullName evidence="1">Uncharacterized protein</fullName>
    </submittedName>
</protein>
<dbReference type="KEGG" id="mrtj:KHC33_07495"/>
<dbReference type="EMBL" id="CP075546">
    <property type="protein sequence ID" value="QVV90315.1"/>
    <property type="molecule type" value="Genomic_DNA"/>
</dbReference>
<organism evidence="1 2">
    <name type="scientific">Methanospirillum purgamenti</name>
    <dbReference type="NCBI Taxonomy" id="2834276"/>
    <lineage>
        <taxon>Archaea</taxon>
        <taxon>Methanobacteriati</taxon>
        <taxon>Methanobacteriota</taxon>
        <taxon>Stenosarchaea group</taxon>
        <taxon>Methanomicrobia</taxon>
        <taxon>Methanomicrobiales</taxon>
        <taxon>Methanospirillaceae</taxon>
        <taxon>Methanospirillum</taxon>
    </lineage>
</organism>
<evidence type="ECO:0000313" key="2">
    <source>
        <dbReference type="Proteomes" id="UP000680656"/>
    </source>
</evidence>
<dbReference type="AlphaFoldDB" id="A0A8E7EL72"/>
<name>A0A8E7EL72_9EURY</name>
<reference evidence="1 2" key="1">
    <citation type="submission" date="2021-05" db="EMBL/GenBank/DDBJ databases">
        <title>A novel Methanospirillum isolate from a pyrite-forming mixed culture.</title>
        <authorList>
            <person name="Bunk B."/>
            <person name="Sproer C."/>
            <person name="Spring S."/>
            <person name="Pester M."/>
        </authorList>
    </citation>
    <scope>NUCLEOTIDE SEQUENCE [LARGE SCALE GENOMIC DNA]</scope>
    <source>
        <strain evidence="1 2">J.3.6.1-F.2.7.3</strain>
    </source>
</reference>
<dbReference type="RefSeq" id="WP_214421086.1">
    <property type="nucleotide sequence ID" value="NZ_CP075546.1"/>
</dbReference>
<sequence>MKQTNTIRVLGVLILIAGLMAPVSAYSLLFFNPSVVESNPGEQPEIDLIMEGCDAGLSGYALYLTLDNPSVASFGEITFPSWVSMNKVEHINSTTVLIQGADLGNQVEPALSISNLAKVTIHALTAGYATLSVQPVIIDDDRNGRYETVSKTASIVISGAGPNPMIPASQ</sequence>
<gene>
    <name evidence="1" type="ORF">KHC33_07495</name>
</gene>
<dbReference type="Proteomes" id="UP000680656">
    <property type="component" value="Chromosome"/>
</dbReference>
<keyword evidence="2" id="KW-1185">Reference proteome</keyword>
<evidence type="ECO:0000313" key="1">
    <source>
        <dbReference type="EMBL" id="QVV90315.1"/>
    </source>
</evidence>
<accession>A0A8E7EL72</accession>